<proteinExistence type="predicted"/>
<sequence>MGFKLEWRDFCFPVRVAFMVYKGLGRAAYFASELLSARYKPSAVMPISDAGTLPWPLPDDIAFPQLTASFAQGSSCLTKLEIQYQSPCTSVPNFDSPFEASQVCYSSISALRTYSYFVRRNPVVKIRCLLIPNQRAVLLRLNGGGSWARIHEFVCSERLFYSLLVPSCRPYSDATDTGTRVRFDCGKYTPSAPVSLRLLRTRFGKPDPERQRYSPRTRVHTPSSLVGVNVRPALELVPRASDLNAIGFPCVVVDSALPRGL</sequence>
<accession>A0AAW0AMG9</accession>
<keyword evidence="2" id="KW-1185">Reference proteome</keyword>
<name>A0AAW0AMG9_9AGAR</name>
<dbReference type="AlphaFoldDB" id="A0AAW0AMG9"/>
<organism evidence="1 2">
    <name type="scientific">Favolaschia claudopus</name>
    <dbReference type="NCBI Taxonomy" id="2862362"/>
    <lineage>
        <taxon>Eukaryota</taxon>
        <taxon>Fungi</taxon>
        <taxon>Dikarya</taxon>
        <taxon>Basidiomycota</taxon>
        <taxon>Agaricomycotina</taxon>
        <taxon>Agaricomycetes</taxon>
        <taxon>Agaricomycetidae</taxon>
        <taxon>Agaricales</taxon>
        <taxon>Marasmiineae</taxon>
        <taxon>Mycenaceae</taxon>
        <taxon>Favolaschia</taxon>
    </lineage>
</organism>
<dbReference type="Proteomes" id="UP001362999">
    <property type="component" value="Unassembled WGS sequence"/>
</dbReference>
<evidence type="ECO:0000313" key="2">
    <source>
        <dbReference type="Proteomes" id="UP001362999"/>
    </source>
</evidence>
<gene>
    <name evidence="1" type="ORF">R3P38DRAFT_3206325</name>
</gene>
<evidence type="ECO:0000313" key="1">
    <source>
        <dbReference type="EMBL" id="KAK7013763.1"/>
    </source>
</evidence>
<dbReference type="EMBL" id="JAWWNJ010000058">
    <property type="protein sequence ID" value="KAK7013763.1"/>
    <property type="molecule type" value="Genomic_DNA"/>
</dbReference>
<protein>
    <submittedName>
        <fullName evidence="1">Uncharacterized protein</fullName>
    </submittedName>
</protein>
<reference evidence="1 2" key="1">
    <citation type="journal article" date="2024" name="J Genomics">
        <title>Draft genome sequencing and assembly of Favolaschia claudopus CIRM-BRFM 2984 isolated from oak limbs.</title>
        <authorList>
            <person name="Navarro D."/>
            <person name="Drula E."/>
            <person name="Chaduli D."/>
            <person name="Cazenave R."/>
            <person name="Ahrendt S."/>
            <person name="Wang J."/>
            <person name="Lipzen A."/>
            <person name="Daum C."/>
            <person name="Barry K."/>
            <person name="Grigoriev I.V."/>
            <person name="Favel A."/>
            <person name="Rosso M.N."/>
            <person name="Martin F."/>
        </authorList>
    </citation>
    <scope>NUCLEOTIDE SEQUENCE [LARGE SCALE GENOMIC DNA]</scope>
    <source>
        <strain evidence="1 2">CIRM-BRFM 2984</strain>
    </source>
</reference>
<comment type="caution">
    <text evidence="1">The sequence shown here is derived from an EMBL/GenBank/DDBJ whole genome shotgun (WGS) entry which is preliminary data.</text>
</comment>